<protein>
    <submittedName>
        <fullName evidence="2">Fungal specific transcription factor</fullName>
    </submittedName>
</protein>
<comment type="caution">
    <text evidence="2">The sequence shown here is derived from an EMBL/GenBank/DDBJ whole genome shotgun (WGS) entry which is preliminary data.</text>
</comment>
<dbReference type="EMBL" id="JAACLJ010000002">
    <property type="protein sequence ID" value="KAF4591861.1"/>
    <property type="molecule type" value="Genomic_DNA"/>
</dbReference>
<sequence>MSGGGWNPVTGRDSTGSRPPLAPYGAPVPSQGQAYIPHSGGPGYNFGTIPRYSPWTPDSTYGFYATGSYGAPSAGNYSFAAQGPPGSFHTQQTFSHQPNGTGNILPRQPQPYPVIDPSMPAAQMTNSSGGVGCEPGYNYFFPAQHTKAHVFQSSTPPWRLPSTAQLPFKATHIPCNTTFAELLKGFGCTNPVPKKNKVVEIVSSGGGKWYKGLEVSGADKSMLGKTIGEVGWDVTRTGQSGQKPVVCLWFAKE</sequence>
<reference evidence="2 3" key="1">
    <citation type="journal article" date="2020" name="G3 (Bethesda)">
        <title>Genetic Underpinnings of Host Manipulation by Ophiocordyceps as Revealed by Comparative Transcriptomics.</title>
        <authorList>
            <person name="Will I."/>
            <person name="Das B."/>
            <person name="Trinh T."/>
            <person name="Brachmann A."/>
            <person name="Ohm R.A."/>
            <person name="de Bekker C."/>
        </authorList>
    </citation>
    <scope>NUCLEOTIDE SEQUENCE [LARGE SCALE GENOMIC DNA]</scope>
    <source>
        <strain evidence="2 3">EC05</strain>
    </source>
</reference>
<dbReference type="Proteomes" id="UP000562929">
    <property type="component" value="Unassembled WGS sequence"/>
</dbReference>
<keyword evidence="3" id="KW-1185">Reference proteome</keyword>
<gene>
    <name evidence="2" type="ORF">GQ602_002160</name>
</gene>
<proteinExistence type="predicted"/>
<dbReference type="OrthoDB" id="10057496at2759"/>
<accession>A0A8H4QA71</accession>
<feature type="region of interest" description="Disordered" evidence="1">
    <location>
        <begin position="1"/>
        <end position="39"/>
    </location>
</feature>
<organism evidence="2 3">
    <name type="scientific">Ophiocordyceps camponoti-floridani</name>
    <dbReference type="NCBI Taxonomy" id="2030778"/>
    <lineage>
        <taxon>Eukaryota</taxon>
        <taxon>Fungi</taxon>
        <taxon>Dikarya</taxon>
        <taxon>Ascomycota</taxon>
        <taxon>Pezizomycotina</taxon>
        <taxon>Sordariomycetes</taxon>
        <taxon>Hypocreomycetidae</taxon>
        <taxon>Hypocreales</taxon>
        <taxon>Ophiocordycipitaceae</taxon>
        <taxon>Ophiocordyceps</taxon>
    </lineage>
</organism>
<name>A0A8H4QA71_9HYPO</name>
<evidence type="ECO:0000256" key="1">
    <source>
        <dbReference type="SAM" id="MobiDB-lite"/>
    </source>
</evidence>
<dbReference type="AlphaFoldDB" id="A0A8H4QA71"/>
<evidence type="ECO:0000313" key="2">
    <source>
        <dbReference type="EMBL" id="KAF4591861.1"/>
    </source>
</evidence>
<evidence type="ECO:0000313" key="3">
    <source>
        <dbReference type="Proteomes" id="UP000562929"/>
    </source>
</evidence>